<evidence type="ECO:0000313" key="3">
    <source>
        <dbReference type="Proteomes" id="UP000184356"/>
    </source>
</evidence>
<evidence type="ECO:0000313" key="2">
    <source>
        <dbReference type="EMBL" id="OJJ54978.1"/>
    </source>
</evidence>
<dbReference type="InterPro" id="IPR046368">
    <property type="entry name" value="Tag1"/>
</dbReference>
<dbReference type="PANTHER" id="PTHR35895">
    <property type="entry name" value="CHROMOSOME 16, WHOLE GENOME SHOTGUN SEQUENCE"/>
    <property type="match status" value="1"/>
</dbReference>
<reference evidence="3" key="1">
    <citation type="journal article" date="2017" name="Genome Biol.">
        <title>Comparative genomics reveals high biological diversity and specific adaptations in the industrially and medically important fungal genus Aspergillus.</title>
        <authorList>
            <person name="de Vries R.P."/>
            <person name="Riley R."/>
            <person name="Wiebenga A."/>
            <person name="Aguilar-Osorio G."/>
            <person name="Amillis S."/>
            <person name="Uchima C.A."/>
            <person name="Anderluh G."/>
            <person name="Asadollahi M."/>
            <person name="Askin M."/>
            <person name="Barry K."/>
            <person name="Battaglia E."/>
            <person name="Bayram O."/>
            <person name="Benocci T."/>
            <person name="Braus-Stromeyer S.A."/>
            <person name="Caldana C."/>
            <person name="Canovas D."/>
            <person name="Cerqueira G.C."/>
            <person name="Chen F."/>
            <person name="Chen W."/>
            <person name="Choi C."/>
            <person name="Clum A."/>
            <person name="Dos Santos R.A."/>
            <person name="Damasio A.R."/>
            <person name="Diallinas G."/>
            <person name="Emri T."/>
            <person name="Fekete E."/>
            <person name="Flipphi M."/>
            <person name="Freyberg S."/>
            <person name="Gallo A."/>
            <person name="Gournas C."/>
            <person name="Habgood R."/>
            <person name="Hainaut M."/>
            <person name="Harispe M.L."/>
            <person name="Henrissat B."/>
            <person name="Hilden K.S."/>
            <person name="Hope R."/>
            <person name="Hossain A."/>
            <person name="Karabika E."/>
            <person name="Karaffa L."/>
            <person name="Karanyi Z."/>
            <person name="Krasevec N."/>
            <person name="Kuo A."/>
            <person name="Kusch H."/>
            <person name="LaButti K."/>
            <person name="Lagendijk E.L."/>
            <person name="Lapidus A."/>
            <person name="Levasseur A."/>
            <person name="Lindquist E."/>
            <person name="Lipzen A."/>
            <person name="Logrieco A.F."/>
            <person name="MacCabe A."/>
            <person name="Maekelae M.R."/>
            <person name="Malavazi I."/>
            <person name="Melin P."/>
            <person name="Meyer V."/>
            <person name="Mielnichuk N."/>
            <person name="Miskei M."/>
            <person name="Molnar A.P."/>
            <person name="Mule G."/>
            <person name="Ngan C.Y."/>
            <person name="Orejas M."/>
            <person name="Orosz E."/>
            <person name="Ouedraogo J.P."/>
            <person name="Overkamp K.M."/>
            <person name="Park H.-S."/>
            <person name="Perrone G."/>
            <person name="Piumi F."/>
            <person name="Punt P.J."/>
            <person name="Ram A.F."/>
            <person name="Ramon A."/>
            <person name="Rauscher S."/>
            <person name="Record E."/>
            <person name="Riano-Pachon D.M."/>
            <person name="Robert V."/>
            <person name="Roehrig J."/>
            <person name="Ruller R."/>
            <person name="Salamov A."/>
            <person name="Salih N.S."/>
            <person name="Samson R.A."/>
            <person name="Sandor E."/>
            <person name="Sanguinetti M."/>
            <person name="Schuetze T."/>
            <person name="Sepcic K."/>
            <person name="Shelest E."/>
            <person name="Sherlock G."/>
            <person name="Sophianopoulou V."/>
            <person name="Squina F.M."/>
            <person name="Sun H."/>
            <person name="Susca A."/>
            <person name="Todd R.B."/>
            <person name="Tsang A."/>
            <person name="Unkles S.E."/>
            <person name="van de Wiele N."/>
            <person name="van Rossen-Uffink D."/>
            <person name="Oliveira J.V."/>
            <person name="Vesth T.C."/>
            <person name="Visser J."/>
            <person name="Yu J.-H."/>
            <person name="Zhou M."/>
            <person name="Andersen M.R."/>
            <person name="Archer D.B."/>
            <person name="Baker S.E."/>
            <person name="Benoit I."/>
            <person name="Brakhage A.A."/>
            <person name="Braus G.H."/>
            <person name="Fischer R."/>
            <person name="Frisvad J.C."/>
            <person name="Goldman G.H."/>
            <person name="Houbraken J."/>
            <person name="Oakley B."/>
            <person name="Pocsi I."/>
            <person name="Scazzocchio C."/>
            <person name="Seiboth B."/>
            <person name="vanKuyk P.A."/>
            <person name="Wortman J."/>
            <person name="Dyer P.S."/>
            <person name="Grigoriev I.V."/>
        </authorList>
    </citation>
    <scope>NUCLEOTIDE SEQUENCE [LARGE SCALE GENOMIC DNA]</scope>
    <source>
        <strain evidence="3">CBS 593.65</strain>
    </source>
</reference>
<feature type="transmembrane region" description="Helical" evidence="1">
    <location>
        <begin position="67"/>
        <end position="94"/>
    </location>
</feature>
<keyword evidence="1" id="KW-1133">Transmembrane helix</keyword>
<keyword evidence="1" id="KW-0812">Transmembrane</keyword>
<dbReference type="AlphaFoldDB" id="A0A1L9T6E6"/>
<dbReference type="GeneID" id="63761355"/>
<name>A0A1L9T6E6_9EURO</name>
<dbReference type="OrthoDB" id="10039566at2759"/>
<dbReference type="RefSeq" id="XP_040698784.1">
    <property type="nucleotide sequence ID" value="XM_040845282.1"/>
</dbReference>
<dbReference type="VEuPathDB" id="FungiDB:ASPSYDRAFT_34796"/>
<gene>
    <name evidence="2" type="ORF">ASPSYDRAFT_34796</name>
</gene>
<dbReference type="EMBL" id="KV878593">
    <property type="protein sequence ID" value="OJJ54978.1"/>
    <property type="molecule type" value="Genomic_DNA"/>
</dbReference>
<protein>
    <submittedName>
        <fullName evidence="2">Uncharacterized protein</fullName>
    </submittedName>
</protein>
<dbReference type="PANTHER" id="PTHR35895:SF2">
    <property type="match status" value="1"/>
</dbReference>
<sequence length="385" mass="42566">MREHWDFSSKVANYTLGIHRGPLPSTPASSANNPDSTALNQSTRTIPLEKVQQTLFQKLQQNWRRFWCCYLFWCIISLAIFLPVFFIICIPSIAQTIVNSSSLELTEAKVMQPRPSSIRLSLKSTLKLPIAIPVTIEPFSLSIFNRDMPGNNTWAKVSLPQTDVKGSAAIGISDQLTELNIRPWVYYLHGAISEANTVLSVKGAIHSLIGKLKAPIVIDKDIKQNALDKFNGFAINNSTLVLPALADGTNLIANVALPNPSVMTLEVGTTLFDLKSGDLLIGNATMDNLVLRPGNNSRPIHGILVIRKLIQNLDLVFSSQDQYLRNGYLNLTTVGNSVIYDGVEVPYYTQVLKNLTLTAQVEVGELLINTLRHALHENTNEPLQI</sequence>
<dbReference type="STRING" id="1036612.A0A1L9T6E6"/>
<dbReference type="InterPro" id="IPR022185">
    <property type="entry name" value="DUF3712"/>
</dbReference>
<evidence type="ECO:0000256" key="1">
    <source>
        <dbReference type="SAM" id="Phobius"/>
    </source>
</evidence>
<keyword evidence="3" id="KW-1185">Reference proteome</keyword>
<keyword evidence="1" id="KW-0472">Membrane</keyword>
<dbReference type="GO" id="GO:0000329">
    <property type="term" value="C:fungal-type vacuole membrane"/>
    <property type="evidence" value="ECO:0007669"/>
    <property type="project" value="InterPro"/>
</dbReference>
<dbReference type="Proteomes" id="UP000184356">
    <property type="component" value="Unassembled WGS sequence"/>
</dbReference>
<dbReference type="Pfam" id="PF12505">
    <property type="entry name" value="DUF3712"/>
    <property type="match status" value="1"/>
</dbReference>
<accession>A0A1L9T6E6</accession>
<proteinExistence type="predicted"/>
<organism evidence="2 3">
    <name type="scientific">Aspergillus sydowii CBS 593.65</name>
    <dbReference type="NCBI Taxonomy" id="1036612"/>
    <lineage>
        <taxon>Eukaryota</taxon>
        <taxon>Fungi</taxon>
        <taxon>Dikarya</taxon>
        <taxon>Ascomycota</taxon>
        <taxon>Pezizomycotina</taxon>
        <taxon>Eurotiomycetes</taxon>
        <taxon>Eurotiomycetidae</taxon>
        <taxon>Eurotiales</taxon>
        <taxon>Aspergillaceae</taxon>
        <taxon>Aspergillus</taxon>
        <taxon>Aspergillus subgen. Nidulantes</taxon>
    </lineage>
</organism>